<evidence type="ECO:0000259" key="5">
    <source>
        <dbReference type="PROSITE" id="PS50110"/>
    </source>
</evidence>
<dbReference type="InterPro" id="IPR001789">
    <property type="entry name" value="Sig_transdc_resp-reg_receiver"/>
</dbReference>
<organism evidence="6 7">
    <name type="scientific">Enterovirga rhinocerotis</name>
    <dbReference type="NCBI Taxonomy" id="1339210"/>
    <lineage>
        <taxon>Bacteria</taxon>
        <taxon>Pseudomonadati</taxon>
        <taxon>Pseudomonadota</taxon>
        <taxon>Alphaproteobacteria</taxon>
        <taxon>Hyphomicrobiales</taxon>
        <taxon>Methylobacteriaceae</taxon>
        <taxon>Enterovirga</taxon>
    </lineage>
</organism>
<dbReference type="InterPro" id="IPR011006">
    <property type="entry name" value="CheY-like_superfamily"/>
</dbReference>
<name>A0A4R7C4U0_9HYPH</name>
<keyword evidence="3" id="KW-0804">Transcription</keyword>
<dbReference type="GO" id="GO:0000160">
    <property type="term" value="P:phosphorelay signal transduction system"/>
    <property type="evidence" value="ECO:0007669"/>
    <property type="project" value="InterPro"/>
</dbReference>
<dbReference type="PANTHER" id="PTHR44591">
    <property type="entry name" value="STRESS RESPONSE REGULATOR PROTEIN 1"/>
    <property type="match status" value="1"/>
</dbReference>
<dbReference type="EMBL" id="SNZR01000011">
    <property type="protein sequence ID" value="TDR93408.1"/>
    <property type="molecule type" value="Genomic_DNA"/>
</dbReference>
<dbReference type="AlphaFoldDB" id="A0A4R7C4U0"/>
<feature type="modified residue" description="4-aspartylphosphate" evidence="4">
    <location>
        <position position="52"/>
    </location>
</feature>
<dbReference type="PROSITE" id="PS50110">
    <property type="entry name" value="RESPONSE_REGULATORY"/>
    <property type="match status" value="1"/>
</dbReference>
<feature type="domain" description="Response regulatory" evidence="5">
    <location>
        <begin position="3"/>
        <end position="119"/>
    </location>
</feature>
<accession>A0A4R7C4U0</accession>
<proteinExistence type="predicted"/>
<evidence type="ECO:0000313" key="6">
    <source>
        <dbReference type="EMBL" id="TDR93408.1"/>
    </source>
</evidence>
<evidence type="ECO:0000256" key="2">
    <source>
        <dbReference type="ARBA" id="ARBA00023015"/>
    </source>
</evidence>
<dbReference type="Gene3D" id="3.40.50.2300">
    <property type="match status" value="1"/>
</dbReference>
<keyword evidence="1 4" id="KW-0597">Phosphoprotein</keyword>
<dbReference type="PANTHER" id="PTHR44591:SF3">
    <property type="entry name" value="RESPONSE REGULATORY DOMAIN-CONTAINING PROTEIN"/>
    <property type="match status" value="1"/>
</dbReference>
<comment type="caution">
    <text evidence="6">The sequence shown here is derived from an EMBL/GenBank/DDBJ whole genome shotgun (WGS) entry which is preliminary data.</text>
</comment>
<evidence type="ECO:0000313" key="7">
    <source>
        <dbReference type="Proteomes" id="UP000295122"/>
    </source>
</evidence>
<sequence>MKHCLIVDDSAVIRKVARRILEGFDLAVTDVEDAEQALAAYRERLPDLVIVDAVMPNGDGFDLVRDLRGMPDGGRPKIVVSIIENDVATVARVFHVGGDAYLTKPFTTDILRGKLEEVDILPPSGSADAA</sequence>
<gene>
    <name evidence="6" type="ORF">EV668_0669</name>
</gene>
<protein>
    <submittedName>
        <fullName evidence="6">Response regulator receiver protein</fullName>
    </submittedName>
</protein>
<reference evidence="6 7" key="1">
    <citation type="submission" date="2019-03" db="EMBL/GenBank/DDBJ databases">
        <title>Genomic Encyclopedia of Type Strains, Phase IV (KMG-IV): sequencing the most valuable type-strain genomes for metagenomic binning, comparative biology and taxonomic classification.</title>
        <authorList>
            <person name="Goeker M."/>
        </authorList>
    </citation>
    <scope>NUCLEOTIDE SEQUENCE [LARGE SCALE GENOMIC DNA]</scope>
    <source>
        <strain evidence="6 7">DSM 25903</strain>
    </source>
</reference>
<dbReference type="InterPro" id="IPR050595">
    <property type="entry name" value="Bact_response_regulator"/>
</dbReference>
<dbReference type="CDD" id="cd17546">
    <property type="entry name" value="REC_hyHK_CKI1_RcsC-like"/>
    <property type="match status" value="1"/>
</dbReference>
<dbReference type="RefSeq" id="WP_133768413.1">
    <property type="nucleotide sequence ID" value="NZ_SNZR01000011.1"/>
</dbReference>
<dbReference type="Pfam" id="PF00072">
    <property type="entry name" value="Response_reg"/>
    <property type="match status" value="1"/>
</dbReference>
<keyword evidence="7" id="KW-1185">Reference proteome</keyword>
<keyword evidence="2" id="KW-0805">Transcription regulation</keyword>
<dbReference type="SUPFAM" id="SSF52172">
    <property type="entry name" value="CheY-like"/>
    <property type="match status" value="1"/>
</dbReference>
<dbReference type="OrthoDB" id="9800897at2"/>
<evidence type="ECO:0000256" key="3">
    <source>
        <dbReference type="ARBA" id="ARBA00023163"/>
    </source>
</evidence>
<dbReference type="SMART" id="SM00448">
    <property type="entry name" value="REC"/>
    <property type="match status" value="1"/>
</dbReference>
<dbReference type="Proteomes" id="UP000295122">
    <property type="component" value="Unassembled WGS sequence"/>
</dbReference>
<evidence type="ECO:0000256" key="1">
    <source>
        <dbReference type="ARBA" id="ARBA00022553"/>
    </source>
</evidence>
<evidence type="ECO:0000256" key="4">
    <source>
        <dbReference type="PROSITE-ProRule" id="PRU00169"/>
    </source>
</evidence>